<dbReference type="PANTHER" id="PTHR35007">
    <property type="entry name" value="INTEGRAL MEMBRANE PROTEIN-RELATED"/>
    <property type="match status" value="1"/>
</dbReference>
<feature type="transmembrane region" description="Helical" evidence="7">
    <location>
        <begin position="184"/>
        <end position="204"/>
    </location>
</feature>
<evidence type="ECO:0000313" key="10">
    <source>
        <dbReference type="Proteomes" id="UP000602532"/>
    </source>
</evidence>
<reference evidence="9 10" key="1">
    <citation type="submission" date="2020-08" db="EMBL/GenBank/DDBJ databases">
        <title>A Genomic Blueprint of the Chicken Gut Microbiome.</title>
        <authorList>
            <person name="Gilroy R."/>
            <person name="Ravi A."/>
            <person name="Getino M."/>
            <person name="Pursley I."/>
            <person name="Horton D.L."/>
            <person name="Alikhan N.-F."/>
            <person name="Baker D."/>
            <person name="Gharbi K."/>
            <person name="Hall N."/>
            <person name="Watson M."/>
            <person name="Adriaenssens E.M."/>
            <person name="Foster-Nyarko E."/>
            <person name="Jarju S."/>
            <person name="Secka A."/>
            <person name="Antonio M."/>
            <person name="Oren A."/>
            <person name="Chaudhuri R."/>
            <person name="La Ragione R.M."/>
            <person name="Hildebrand F."/>
            <person name="Pallen M.J."/>
        </authorList>
    </citation>
    <scope>NUCLEOTIDE SEQUENCE [LARGE SCALE GENOMIC DNA]</scope>
    <source>
        <strain evidence="9 10">Sa1CUA4</strain>
    </source>
</reference>
<keyword evidence="4 7" id="KW-1133">Transmembrane helix</keyword>
<evidence type="ECO:0000256" key="5">
    <source>
        <dbReference type="ARBA" id="ARBA00023136"/>
    </source>
</evidence>
<evidence type="ECO:0000259" key="8">
    <source>
        <dbReference type="Pfam" id="PF00482"/>
    </source>
</evidence>
<dbReference type="Proteomes" id="UP000602532">
    <property type="component" value="Unassembled WGS sequence"/>
</dbReference>
<dbReference type="InterPro" id="IPR018076">
    <property type="entry name" value="T2SS_GspF_dom"/>
</dbReference>
<evidence type="ECO:0000256" key="3">
    <source>
        <dbReference type="ARBA" id="ARBA00022692"/>
    </source>
</evidence>
<feature type="transmembrane region" description="Helical" evidence="7">
    <location>
        <begin position="161"/>
        <end position="178"/>
    </location>
</feature>
<organism evidence="9 10">
    <name type="scientific">Microbacterium gallinarum</name>
    <dbReference type="NCBI Taxonomy" id="2762209"/>
    <lineage>
        <taxon>Bacteria</taxon>
        <taxon>Bacillati</taxon>
        <taxon>Actinomycetota</taxon>
        <taxon>Actinomycetes</taxon>
        <taxon>Micrococcales</taxon>
        <taxon>Microbacteriaceae</taxon>
        <taxon>Microbacterium</taxon>
    </lineage>
</organism>
<comment type="caution">
    <text evidence="9">The sequence shown here is derived from an EMBL/GenBank/DDBJ whole genome shotgun (WGS) entry which is preliminary data.</text>
</comment>
<dbReference type="Pfam" id="PF00482">
    <property type="entry name" value="T2SSF"/>
    <property type="match status" value="1"/>
</dbReference>
<keyword evidence="10" id="KW-1185">Reference proteome</keyword>
<evidence type="ECO:0000313" key="9">
    <source>
        <dbReference type="EMBL" id="MBD8023414.1"/>
    </source>
</evidence>
<feature type="region of interest" description="Disordered" evidence="6">
    <location>
        <begin position="1"/>
        <end position="33"/>
    </location>
</feature>
<feature type="compositionally biased region" description="Low complexity" evidence="6">
    <location>
        <begin position="13"/>
        <end position="26"/>
    </location>
</feature>
<dbReference type="EMBL" id="JACSPM010000002">
    <property type="protein sequence ID" value="MBD8023414.1"/>
    <property type="molecule type" value="Genomic_DNA"/>
</dbReference>
<evidence type="ECO:0000256" key="6">
    <source>
        <dbReference type="SAM" id="MobiDB-lite"/>
    </source>
</evidence>
<keyword evidence="5 7" id="KW-0472">Membrane</keyword>
<sequence length="334" mass="33856">MGRRVSSRGGGAEAVSARAARSVDPDAAPPAAPDGGCAVAETVLRLAVLLQAGLSPARAWEHLADAGDPAAARVARGCEKRMPLADAIARAAPPRPLPKVRRREPAHDPWPDVAAAWRVATTVGAPLAESLRGLATALRDAQEAADDVRVALAEPAGTARLMGWLPLVAVALGAALGFDTLGTLIGRPMGVACLLGGGVLIVAAHRWSAHLVRRARAGTGTPGLDAELFAIALSGGVSIERATAIVADAGGRGADASTAAALALSRSAGVPAVELLRSTAALARHRSRIDGRLRAAQLSSRLLLPLGVCTLPAFLLLGVAPMLLSVMSSMPAAF</sequence>
<gene>
    <name evidence="9" type="ORF">H9622_07390</name>
</gene>
<feature type="domain" description="Type II secretion system protein GspF" evidence="8">
    <location>
        <begin position="45"/>
        <end position="171"/>
    </location>
</feature>
<dbReference type="PANTHER" id="PTHR35007:SF4">
    <property type="entry name" value="CONSERVED TRANSMEMBRANE PROTEIN-RELATED"/>
    <property type="match status" value="1"/>
</dbReference>
<comment type="subcellular location">
    <subcellularLocation>
        <location evidence="1">Cell membrane</location>
        <topology evidence="1">Multi-pass membrane protein</topology>
    </subcellularLocation>
</comment>
<feature type="transmembrane region" description="Helical" evidence="7">
    <location>
        <begin position="302"/>
        <end position="324"/>
    </location>
</feature>
<evidence type="ECO:0000256" key="2">
    <source>
        <dbReference type="ARBA" id="ARBA00022475"/>
    </source>
</evidence>
<protein>
    <submittedName>
        <fullName evidence="9">Type II secretion system F family protein</fullName>
    </submittedName>
</protein>
<accession>A0ABR8X247</accession>
<proteinExistence type="predicted"/>
<evidence type="ECO:0000256" key="1">
    <source>
        <dbReference type="ARBA" id="ARBA00004651"/>
    </source>
</evidence>
<keyword evidence="2" id="KW-1003">Cell membrane</keyword>
<name>A0ABR8X247_9MICO</name>
<evidence type="ECO:0000256" key="7">
    <source>
        <dbReference type="SAM" id="Phobius"/>
    </source>
</evidence>
<keyword evidence="3 7" id="KW-0812">Transmembrane</keyword>
<evidence type="ECO:0000256" key="4">
    <source>
        <dbReference type="ARBA" id="ARBA00022989"/>
    </source>
</evidence>